<proteinExistence type="predicted"/>
<evidence type="ECO:0008006" key="4">
    <source>
        <dbReference type="Google" id="ProtNLM"/>
    </source>
</evidence>
<organism evidence="2 3">
    <name type="scientific">Cyphellophora attinorum</name>
    <dbReference type="NCBI Taxonomy" id="1664694"/>
    <lineage>
        <taxon>Eukaryota</taxon>
        <taxon>Fungi</taxon>
        <taxon>Dikarya</taxon>
        <taxon>Ascomycota</taxon>
        <taxon>Pezizomycotina</taxon>
        <taxon>Eurotiomycetes</taxon>
        <taxon>Chaetothyriomycetidae</taxon>
        <taxon>Chaetothyriales</taxon>
        <taxon>Cyphellophoraceae</taxon>
        <taxon>Cyphellophora</taxon>
    </lineage>
</organism>
<protein>
    <recommendedName>
        <fullName evidence="4">SET domain-containing protein</fullName>
    </recommendedName>
</protein>
<dbReference type="Proteomes" id="UP000038010">
    <property type="component" value="Unassembled WGS sequence"/>
</dbReference>
<sequence>MLSSSNFDLSKDSRVDQDSTFNFYYYATTSLPLGYQGFWRTSTEFRQKLALGDALTAFTICEYDKDGGGDIEAVWLRDLDEAGIDERCDEGDCESIRDATQYMCALVILRCLKALSADSNAIGLWERAVRTLSEEHDNDDVRRWIKSDSDVTFSLFECDDDAVECGNRSGAFSMGACRREVYPWNDFEGDRMSDEALAEINGQLNFASEGMIEARKSLLPDLTAAAAAAANPGNCDPAPGAAALSKADRILEPTSTSNNYITTTAQLGLFAVKDLPPGTTVLTERSPLTAIRPHGASLCDACAGDLNSDNTKTSAESCPGCDIPFCSPECLSIAESYHKPNLDDASTDDGYPPASSPFCSGSHSETTDAANLGRAESSTTPEWDLYFLLIIRALQMAETQDRHPLELFECKYLWGDFNEDHAPKHLDTSDSPPTRGPALRKTLPYSLTHHTSLPLQWFELLMLSRPDSFTPYSRKWLQCYDWWVIQTLYAKFRGVADAKLSTWSGEPETASVYPLWCLANHSCEPGVTWEGGGVRRLRVREEKVVAAGDEATDAQWIGVKKDEEVWNHYTDVREKDYRVRRSRLREVLGGDCCCSRCLREEAAAKVNGH</sequence>
<dbReference type="VEuPathDB" id="FungiDB:AB675_6915"/>
<name>A0A0N1P0X7_9EURO</name>
<dbReference type="Gene3D" id="2.170.270.10">
    <property type="entry name" value="SET domain"/>
    <property type="match status" value="2"/>
</dbReference>
<dbReference type="RefSeq" id="XP_018003446.1">
    <property type="nucleotide sequence ID" value="XM_018147241.1"/>
</dbReference>
<dbReference type="OrthoDB" id="438641at2759"/>
<dbReference type="STRING" id="1664694.A0A0N1P0X7"/>
<dbReference type="GO" id="GO:0005634">
    <property type="term" value="C:nucleus"/>
    <property type="evidence" value="ECO:0007669"/>
    <property type="project" value="TreeGrafter"/>
</dbReference>
<dbReference type="InterPro" id="IPR046341">
    <property type="entry name" value="SET_dom_sf"/>
</dbReference>
<accession>A0A0N1P0X7</accession>
<keyword evidence="3" id="KW-1185">Reference proteome</keyword>
<dbReference type="PANTHER" id="PTHR12197:SF273">
    <property type="entry name" value="MYND-TYPE ZINC FINGER PROTEIN SAMB"/>
    <property type="match status" value="1"/>
</dbReference>
<evidence type="ECO:0000313" key="3">
    <source>
        <dbReference type="Proteomes" id="UP000038010"/>
    </source>
</evidence>
<dbReference type="Gene3D" id="6.10.140.2220">
    <property type="match status" value="1"/>
</dbReference>
<evidence type="ECO:0000256" key="1">
    <source>
        <dbReference type="SAM" id="MobiDB-lite"/>
    </source>
</evidence>
<gene>
    <name evidence="2" type="ORF">AB675_6915</name>
</gene>
<dbReference type="AlphaFoldDB" id="A0A0N1P0X7"/>
<dbReference type="PANTHER" id="PTHR12197">
    <property type="entry name" value="HISTONE-LYSINE N-METHYLTRANSFERASE SMYD"/>
    <property type="match status" value="1"/>
</dbReference>
<dbReference type="GeneID" id="28739120"/>
<reference evidence="2 3" key="1">
    <citation type="submission" date="2015-06" db="EMBL/GenBank/DDBJ databases">
        <title>Draft genome of the ant-associated black yeast Phialophora attae CBS 131958.</title>
        <authorList>
            <person name="Moreno L.F."/>
            <person name="Stielow B.J."/>
            <person name="de Hoog S."/>
            <person name="Vicente V.A."/>
            <person name="Weiss V.A."/>
            <person name="de Vries M."/>
            <person name="Cruz L.M."/>
            <person name="Souza E.M."/>
        </authorList>
    </citation>
    <scope>NUCLEOTIDE SEQUENCE [LARGE SCALE GENOMIC DNA]</scope>
    <source>
        <strain evidence="2 3">CBS 131958</strain>
    </source>
</reference>
<dbReference type="InterPro" id="IPR050869">
    <property type="entry name" value="H3K4_H4K5_MeTrfase"/>
</dbReference>
<feature type="region of interest" description="Disordered" evidence="1">
    <location>
        <begin position="341"/>
        <end position="375"/>
    </location>
</feature>
<dbReference type="SUPFAM" id="SSF82199">
    <property type="entry name" value="SET domain"/>
    <property type="match status" value="1"/>
</dbReference>
<evidence type="ECO:0000313" key="2">
    <source>
        <dbReference type="EMBL" id="KPI43483.1"/>
    </source>
</evidence>
<feature type="compositionally biased region" description="Polar residues" evidence="1">
    <location>
        <begin position="357"/>
        <end position="369"/>
    </location>
</feature>
<comment type="caution">
    <text evidence="2">The sequence shown here is derived from an EMBL/GenBank/DDBJ whole genome shotgun (WGS) entry which is preliminary data.</text>
</comment>
<dbReference type="EMBL" id="LFJN01000005">
    <property type="protein sequence ID" value="KPI43483.1"/>
    <property type="molecule type" value="Genomic_DNA"/>
</dbReference>